<dbReference type="AlphaFoldDB" id="A0AAN8XZ77"/>
<sequence>MDYGHVEAKFLNTRVCDHSPILIHVNTRPPSRQKPFRLFKTIMDNPDFSRILLVVWSGKVAGTDCFSCGARLKL</sequence>
<organism evidence="1 2">
    <name type="scientific">Solanum bulbocastanum</name>
    <name type="common">Wild potato</name>
    <dbReference type="NCBI Taxonomy" id="147425"/>
    <lineage>
        <taxon>Eukaryota</taxon>
        <taxon>Viridiplantae</taxon>
        <taxon>Streptophyta</taxon>
        <taxon>Embryophyta</taxon>
        <taxon>Tracheophyta</taxon>
        <taxon>Spermatophyta</taxon>
        <taxon>Magnoliopsida</taxon>
        <taxon>eudicotyledons</taxon>
        <taxon>Gunneridae</taxon>
        <taxon>Pentapetalae</taxon>
        <taxon>asterids</taxon>
        <taxon>lamiids</taxon>
        <taxon>Solanales</taxon>
        <taxon>Solanaceae</taxon>
        <taxon>Solanoideae</taxon>
        <taxon>Solaneae</taxon>
        <taxon>Solanum</taxon>
    </lineage>
</organism>
<keyword evidence="2" id="KW-1185">Reference proteome</keyword>
<comment type="caution">
    <text evidence="1">The sequence shown here is derived from an EMBL/GenBank/DDBJ whole genome shotgun (WGS) entry which is preliminary data.</text>
</comment>
<dbReference type="Proteomes" id="UP001371456">
    <property type="component" value="Unassembled WGS sequence"/>
</dbReference>
<protein>
    <submittedName>
        <fullName evidence="1">Uncharacterized protein</fullName>
    </submittedName>
</protein>
<evidence type="ECO:0000313" key="2">
    <source>
        <dbReference type="Proteomes" id="UP001371456"/>
    </source>
</evidence>
<dbReference type="EMBL" id="JBANQN010000012">
    <property type="protein sequence ID" value="KAK6773770.1"/>
    <property type="molecule type" value="Genomic_DNA"/>
</dbReference>
<accession>A0AAN8XZ77</accession>
<name>A0AAN8XZ77_SOLBU</name>
<gene>
    <name evidence="1" type="ORF">RDI58_029008</name>
</gene>
<proteinExistence type="predicted"/>
<reference evidence="1 2" key="1">
    <citation type="submission" date="2024-02" db="EMBL/GenBank/DDBJ databases">
        <title>de novo genome assembly of Solanum bulbocastanum strain 11H21.</title>
        <authorList>
            <person name="Hosaka A.J."/>
        </authorList>
    </citation>
    <scope>NUCLEOTIDE SEQUENCE [LARGE SCALE GENOMIC DNA]</scope>
    <source>
        <tissue evidence="1">Young leaves</tissue>
    </source>
</reference>
<evidence type="ECO:0000313" key="1">
    <source>
        <dbReference type="EMBL" id="KAK6773770.1"/>
    </source>
</evidence>